<accession>A0ABP0N0G9</accession>
<keyword evidence="3" id="KW-1185">Reference proteome</keyword>
<name>A0ABP0N0G9_9DINO</name>
<evidence type="ECO:0000313" key="2">
    <source>
        <dbReference type="EMBL" id="CAK9056527.1"/>
    </source>
</evidence>
<sequence>MASADQVKTGVKRAAASMNVLESYHDGVSFVASAIEAEWKRQKALFESNGSVSPGGVATRALATRGPAGYTSDLKSLLLTQMVHRNKMLLESNGELVEQLHALTKEHMALQFEYDKVLDNAHARLDALEVSGVIQLAQEQVDKEWEVLRPDDWDEKHPDTLPERPVSAGNGNRNQDESAMRNSNSVDASGPRSGASDTVGRDKDAATTSLER</sequence>
<feature type="compositionally biased region" description="Basic and acidic residues" evidence="1">
    <location>
        <begin position="149"/>
        <end position="162"/>
    </location>
</feature>
<feature type="compositionally biased region" description="Basic and acidic residues" evidence="1">
    <location>
        <begin position="199"/>
        <end position="212"/>
    </location>
</feature>
<proteinExistence type="predicted"/>
<dbReference type="Proteomes" id="UP001642464">
    <property type="component" value="Unassembled WGS sequence"/>
</dbReference>
<comment type="caution">
    <text evidence="2">The sequence shown here is derived from an EMBL/GenBank/DDBJ whole genome shotgun (WGS) entry which is preliminary data.</text>
</comment>
<evidence type="ECO:0000313" key="3">
    <source>
        <dbReference type="Proteomes" id="UP001642464"/>
    </source>
</evidence>
<protein>
    <submittedName>
        <fullName evidence="2">Uncharacterized protein</fullName>
    </submittedName>
</protein>
<gene>
    <name evidence="2" type="ORF">SCF082_LOCUS30454</name>
</gene>
<reference evidence="2 3" key="1">
    <citation type="submission" date="2024-02" db="EMBL/GenBank/DDBJ databases">
        <authorList>
            <person name="Chen Y."/>
            <person name="Shah S."/>
            <person name="Dougan E. K."/>
            <person name="Thang M."/>
            <person name="Chan C."/>
        </authorList>
    </citation>
    <scope>NUCLEOTIDE SEQUENCE [LARGE SCALE GENOMIC DNA]</scope>
</reference>
<dbReference type="EMBL" id="CAXAMM010025136">
    <property type="protein sequence ID" value="CAK9056527.1"/>
    <property type="molecule type" value="Genomic_DNA"/>
</dbReference>
<organism evidence="2 3">
    <name type="scientific">Durusdinium trenchii</name>
    <dbReference type="NCBI Taxonomy" id="1381693"/>
    <lineage>
        <taxon>Eukaryota</taxon>
        <taxon>Sar</taxon>
        <taxon>Alveolata</taxon>
        <taxon>Dinophyceae</taxon>
        <taxon>Suessiales</taxon>
        <taxon>Symbiodiniaceae</taxon>
        <taxon>Durusdinium</taxon>
    </lineage>
</organism>
<feature type="region of interest" description="Disordered" evidence="1">
    <location>
        <begin position="149"/>
        <end position="212"/>
    </location>
</feature>
<evidence type="ECO:0000256" key="1">
    <source>
        <dbReference type="SAM" id="MobiDB-lite"/>
    </source>
</evidence>